<dbReference type="GO" id="GO:0006355">
    <property type="term" value="P:regulation of DNA-templated transcription"/>
    <property type="evidence" value="ECO:0007669"/>
    <property type="project" value="UniProtKB-ARBA"/>
</dbReference>
<keyword evidence="5" id="KW-1185">Reference proteome</keyword>
<dbReference type="Gene3D" id="1.10.357.10">
    <property type="entry name" value="Tetracycline Repressor, domain 2"/>
    <property type="match status" value="1"/>
</dbReference>
<dbReference type="Pfam" id="PF00440">
    <property type="entry name" value="TetR_N"/>
    <property type="match status" value="1"/>
</dbReference>
<evidence type="ECO:0000259" key="3">
    <source>
        <dbReference type="PROSITE" id="PS50977"/>
    </source>
</evidence>
<dbReference type="PANTHER" id="PTHR30328">
    <property type="entry name" value="TRANSCRIPTIONAL REPRESSOR"/>
    <property type="match status" value="1"/>
</dbReference>
<dbReference type="AlphaFoldDB" id="A0A660CEU6"/>
<dbReference type="GO" id="GO:0003677">
    <property type="term" value="F:DNA binding"/>
    <property type="evidence" value="ECO:0007669"/>
    <property type="project" value="UniProtKB-UniRule"/>
</dbReference>
<dbReference type="Proteomes" id="UP000317303">
    <property type="component" value="Unassembled WGS sequence"/>
</dbReference>
<dbReference type="InterPro" id="IPR009057">
    <property type="entry name" value="Homeodomain-like_sf"/>
</dbReference>
<evidence type="ECO:0000313" key="4">
    <source>
        <dbReference type="EMBL" id="TWH22108.1"/>
    </source>
</evidence>
<protein>
    <submittedName>
        <fullName evidence="4">TetR family transcriptional regulator</fullName>
    </submittedName>
</protein>
<dbReference type="EMBL" id="VLJV01000001">
    <property type="protein sequence ID" value="TWH22108.1"/>
    <property type="molecule type" value="Genomic_DNA"/>
</dbReference>
<dbReference type="PROSITE" id="PS50977">
    <property type="entry name" value="HTH_TETR_2"/>
    <property type="match status" value="1"/>
</dbReference>
<dbReference type="SUPFAM" id="SSF46689">
    <property type="entry name" value="Homeodomain-like"/>
    <property type="match status" value="1"/>
</dbReference>
<dbReference type="InterPro" id="IPR041467">
    <property type="entry name" value="Sco4008_C"/>
</dbReference>
<dbReference type="InterPro" id="IPR036271">
    <property type="entry name" value="Tet_transcr_reg_TetR-rel_C_sf"/>
</dbReference>
<keyword evidence="1 2" id="KW-0238">DNA-binding</keyword>
<dbReference type="PANTHER" id="PTHR30328:SF54">
    <property type="entry name" value="HTH-TYPE TRANSCRIPTIONAL REPRESSOR SCO4008"/>
    <property type="match status" value="1"/>
</dbReference>
<accession>A0A660CEU6</accession>
<dbReference type="Pfam" id="PF17926">
    <property type="entry name" value="TetR_C_21"/>
    <property type="match status" value="1"/>
</dbReference>
<gene>
    <name evidence="4" type="ORF">JD82_03981</name>
</gene>
<dbReference type="InterPro" id="IPR001647">
    <property type="entry name" value="HTH_TetR"/>
</dbReference>
<sequence>MDGMSSTRQRLLDAARDEFAAHGIAGARVDAIAARAGVNKERIYGYFGSKEKLFDAVITEAKAEHARGIGLPEGDLAEYVGRLYDYHREHPLLLRLLLWESLHYDDRPVPDADRRAQGYDDKVAALAEALGTDVDRETAATLFTLLGLAAWPHTLPQLAGFLVPTGSDAGDGRARDDEEHHAILRAHTVAFARRALSGRG</sequence>
<dbReference type="PRINTS" id="PR00455">
    <property type="entry name" value="HTHTETR"/>
</dbReference>
<reference evidence="4 5" key="1">
    <citation type="submission" date="2019-07" db="EMBL/GenBank/DDBJ databases">
        <title>R&amp;d 2014.</title>
        <authorList>
            <person name="Klenk H.-P."/>
        </authorList>
    </citation>
    <scope>NUCLEOTIDE SEQUENCE [LARGE SCALE GENOMIC DNA]</scope>
    <source>
        <strain evidence="4 5">DSM 43194</strain>
    </source>
</reference>
<feature type="domain" description="HTH tetR-type" evidence="3">
    <location>
        <begin position="5"/>
        <end position="65"/>
    </location>
</feature>
<feature type="DNA-binding region" description="H-T-H motif" evidence="2">
    <location>
        <begin position="28"/>
        <end position="47"/>
    </location>
</feature>
<dbReference type="SUPFAM" id="SSF48498">
    <property type="entry name" value="Tetracyclin repressor-like, C-terminal domain"/>
    <property type="match status" value="1"/>
</dbReference>
<name>A0A660CEU6_9PSEU</name>
<organism evidence="4 5">
    <name type="scientific">Prauserella rugosa</name>
    <dbReference type="NCBI Taxonomy" id="43354"/>
    <lineage>
        <taxon>Bacteria</taxon>
        <taxon>Bacillati</taxon>
        <taxon>Actinomycetota</taxon>
        <taxon>Actinomycetes</taxon>
        <taxon>Pseudonocardiales</taxon>
        <taxon>Pseudonocardiaceae</taxon>
        <taxon>Prauserella</taxon>
    </lineage>
</organism>
<comment type="caution">
    <text evidence="4">The sequence shown here is derived from an EMBL/GenBank/DDBJ whole genome shotgun (WGS) entry which is preliminary data.</text>
</comment>
<dbReference type="InterPro" id="IPR050109">
    <property type="entry name" value="HTH-type_TetR-like_transc_reg"/>
</dbReference>
<evidence type="ECO:0000256" key="1">
    <source>
        <dbReference type="ARBA" id="ARBA00023125"/>
    </source>
</evidence>
<evidence type="ECO:0000313" key="5">
    <source>
        <dbReference type="Proteomes" id="UP000317303"/>
    </source>
</evidence>
<proteinExistence type="predicted"/>
<evidence type="ECO:0000256" key="2">
    <source>
        <dbReference type="PROSITE-ProRule" id="PRU00335"/>
    </source>
</evidence>